<keyword evidence="4 5" id="KW-0173">Coenzyme A biosynthesis</keyword>
<dbReference type="EMBL" id="SPVG01000023">
    <property type="protein sequence ID" value="TFW30384.1"/>
    <property type="molecule type" value="Genomic_DNA"/>
</dbReference>
<evidence type="ECO:0000256" key="4">
    <source>
        <dbReference type="ARBA" id="ARBA00022993"/>
    </source>
</evidence>
<evidence type="ECO:0000313" key="7">
    <source>
        <dbReference type="EMBL" id="TFW30384.1"/>
    </source>
</evidence>
<dbReference type="SUPFAM" id="SSF52540">
    <property type="entry name" value="P-loop containing nucleoside triphosphate hydrolases"/>
    <property type="match status" value="1"/>
</dbReference>
<comment type="function">
    <text evidence="5">Catalyzes the phosphorylation of the 3'-hydroxyl group of dephosphocoenzyme A to form coenzyme A.</text>
</comment>
<evidence type="ECO:0000313" key="8">
    <source>
        <dbReference type="Proteomes" id="UP000297729"/>
    </source>
</evidence>
<gene>
    <name evidence="5" type="primary">coaE</name>
    <name evidence="7" type="ORF">E4L98_02435</name>
</gene>
<dbReference type="OrthoDB" id="9812943at2"/>
<evidence type="ECO:0000256" key="1">
    <source>
        <dbReference type="ARBA" id="ARBA00009018"/>
    </source>
</evidence>
<keyword evidence="5 7" id="KW-0808">Transferase</keyword>
<protein>
    <recommendedName>
        <fullName evidence="5 6">Dephospho-CoA kinase</fullName>
        <ecNumber evidence="5 6">2.7.1.24</ecNumber>
    </recommendedName>
    <alternativeName>
        <fullName evidence="5">Dephosphocoenzyme A kinase</fullName>
    </alternativeName>
</protein>
<sequence>MSAPVFAVGLTGGIGCGKSTVADMFAARGASIVDTDQIAHSMTAPGGPAMPAILAEFGPEFVDASGAMDRARMRALVFSDPGAKIRLEAILHPRIRDAALAAGAAATGSYVIYAVPLLIESGTWRARVARVLAVDCPVEVQIARVIARNHLPEAQVRAIIASQVSREERLAAADDVIDNGAGLDALAPQIARLHDLYLANSLAFSRRTAIMPSQRL</sequence>
<dbReference type="CDD" id="cd02022">
    <property type="entry name" value="DPCK"/>
    <property type="match status" value="1"/>
</dbReference>
<comment type="subcellular location">
    <subcellularLocation>
        <location evidence="5">Cytoplasm</location>
    </subcellularLocation>
</comment>
<dbReference type="GO" id="GO:0004140">
    <property type="term" value="F:dephospho-CoA kinase activity"/>
    <property type="evidence" value="ECO:0007669"/>
    <property type="project" value="UniProtKB-UniRule"/>
</dbReference>
<evidence type="ECO:0000256" key="3">
    <source>
        <dbReference type="ARBA" id="ARBA00022840"/>
    </source>
</evidence>
<dbReference type="NCBIfam" id="TIGR00152">
    <property type="entry name" value="dephospho-CoA kinase"/>
    <property type="match status" value="1"/>
</dbReference>
<dbReference type="EC" id="2.7.1.24" evidence="5 6"/>
<comment type="pathway">
    <text evidence="5">Cofactor biosynthesis; coenzyme A biosynthesis; CoA from (R)-pantothenate: step 5/5.</text>
</comment>
<dbReference type="InterPro" id="IPR027417">
    <property type="entry name" value="P-loop_NTPase"/>
</dbReference>
<organism evidence="7 8">
    <name type="scientific">Duganella callida</name>
    <dbReference type="NCBI Taxonomy" id="2561932"/>
    <lineage>
        <taxon>Bacteria</taxon>
        <taxon>Pseudomonadati</taxon>
        <taxon>Pseudomonadota</taxon>
        <taxon>Betaproteobacteria</taxon>
        <taxon>Burkholderiales</taxon>
        <taxon>Oxalobacteraceae</taxon>
        <taxon>Telluria group</taxon>
        <taxon>Duganella</taxon>
    </lineage>
</organism>
<dbReference type="UniPathway" id="UPA00241">
    <property type="reaction ID" value="UER00356"/>
</dbReference>
<dbReference type="RefSeq" id="WP_135199976.1">
    <property type="nucleotide sequence ID" value="NZ_SPVG01000023.1"/>
</dbReference>
<dbReference type="Proteomes" id="UP000297729">
    <property type="component" value="Unassembled WGS sequence"/>
</dbReference>
<evidence type="ECO:0000256" key="5">
    <source>
        <dbReference type="HAMAP-Rule" id="MF_00376"/>
    </source>
</evidence>
<comment type="similarity">
    <text evidence="1 5">Belongs to the CoaE family.</text>
</comment>
<name>A0A4Y9SYT8_9BURK</name>
<comment type="catalytic activity">
    <reaction evidence="5">
        <text>3'-dephospho-CoA + ATP = ADP + CoA + H(+)</text>
        <dbReference type="Rhea" id="RHEA:18245"/>
        <dbReference type="ChEBI" id="CHEBI:15378"/>
        <dbReference type="ChEBI" id="CHEBI:30616"/>
        <dbReference type="ChEBI" id="CHEBI:57287"/>
        <dbReference type="ChEBI" id="CHEBI:57328"/>
        <dbReference type="ChEBI" id="CHEBI:456216"/>
        <dbReference type="EC" id="2.7.1.24"/>
    </reaction>
</comment>
<dbReference type="PANTHER" id="PTHR10695:SF46">
    <property type="entry name" value="BIFUNCTIONAL COENZYME A SYNTHASE-RELATED"/>
    <property type="match status" value="1"/>
</dbReference>
<accession>A0A4Y9SYT8</accession>
<dbReference type="PANTHER" id="PTHR10695">
    <property type="entry name" value="DEPHOSPHO-COA KINASE-RELATED"/>
    <property type="match status" value="1"/>
</dbReference>
<keyword evidence="8" id="KW-1185">Reference proteome</keyword>
<dbReference type="AlphaFoldDB" id="A0A4Y9SYT8"/>
<dbReference type="Gene3D" id="3.40.50.300">
    <property type="entry name" value="P-loop containing nucleotide triphosphate hydrolases"/>
    <property type="match status" value="1"/>
</dbReference>
<evidence type="ECO:0000256" key="2">
    <source>
        <dbReference type="ARBA" id="ARBA00022741"/>
    </source>
</evidence>
<feature type="binding site" evidence="5">
    <location>
        <begin position="15"/>
        <end position="20"/>
    </location>
    <ligand>
        <name>ATP</name>
        <dbReference type="ChEBI" id="CHEBI:30616"/>
    </ligand>
</feature>
<keyword evidence="2 5" id="KW-0547">Nucleotide-binding</keyword>
<keyword evidence="5" id="KW-0963">Cytoplasm</keyword>
<reference evidence="7 8" key="1">
    <citation type="submission" date="2019-03" db="EMBL/GenBank/DDBJ databases">
        <title>Draft Genome Sequence of Duganella callidus sp. nov., a Novel Duganella Species Isolated from Cultivated Soil.</title>
        <authorList>
            <person name="Raths R."/>
            <person name="Peta V."/>
            <person name="Bucking H."/>
        </authorList>
    </citation>
    <scope>NUCLEOTIDE SEQUENCE [LARGE SCALE GENOMIC DNA]</scope>
    <source>
        <strain evidence="7 8">DN04</strain>
    </source>
</reference>
<dbReference type="GO" id="GO:0005737">
    <property type="term" value="C:cytoplasm"/>
    <property type="evidence" value="ECO:0007669"/>
    <property type="project" value="UniProtKB-SubCell"/>
</dbReference>
<evidence type="ECO:0000256" key="6">
    <source>
        <dbReference type="NCBIfam" id="TIGR00152"/>
    </source>
</evidence>
<proteinExistence type="inferred from homology"/>
<comment type="caution">
    <text evidence="7">The sequence shown here is derived from an EMBL/GenBank/DDBJ whole genome shotgun (WGS) entry which is preliminary data.</text>
</comment>
<dbReference type="HAMAP" id="MF_00376">
    <property type="entry name" value="Dephospho_CoA_kinase"/>
    <property type="match status" value="1"/>
</dbReference>
<dbReference type="GO" id="GO:0005524">
    <property type="term" value="F:ATP binding"/>
    <property type="evidence" value="ECO:0007669"/>
    <property type="project" value="UniProtKB-UniRule"/>
</dbReference>
<keyword evidence="5 7" id="KW-0418">Kinase</keyword>
<dbReference type="Pfam" id="PF01121">
    <property type="entry name" value="CoaE"/>
    <property type="match status" value="1"/>
</dbReference>
<keyword evidence="3 5" id="KW-0067">ATP-binding</keyword>
<dbReference type="InterPro" id="IPR001977">
    <property type="entry name" value="Depp_CoAkinase"/>
</dbReference>
<dbReference type="PROSITE" id="PS51219">
    <property type="entry name" value="DPCK"/>
    <property type="match status" value="1"/>
</dbReference>
<dbReference type="GO" id="GO:0015937">
    <property type="term" value="P:coenzyme A biosynthetic process"/>
    <property type="evidence" value="ECO:0007669"/>
    <property type="project" value="UniProtKB-UniRule"/>
</dbReference>